<comment type="caution">
    <text evidence="2">The sequence shown here is derived from an EMBL/GenBank/DDBJ whole genome shotgun (WGS) entry which is preliminary data.</text>
</comment>
<keyword evidence="3" id="KW-1185">Reference proteome</keyword>
<evidence type="ECO:0000313" key="3">
    <source>
        <dbReference type="Proteomes" id="UP000250321"/>
    </source>
</evidence>
<protein>
    <submittedName>
        <fullName evidence="2">Uncharacterized protein</fullName>
    </submittedName>
</protein>
<evidence type="ECO:0000313" key="2">
    <source>
        <dbReference type="EMBL" id="PQQ05462.1"/>
    </source>
</evidence>
<evidence type="ECO:0000256" key="1">
    <source>
        <dbReference type="SAM" id="Phobius"/>
    </source>
</evidence>
<proteinExistence type="predicted"/>
<feature type="transmembrane region" description="Helical" evidence="1">
    <location>
        <begin position="138"/>
        <end position="158"/>
    </location>
</feature>
<dbReference type="AlphaFoldDB" id="A0A314YDE5"/>
<organism evidence="2 3">
    <name type="scientific">Prunus yedoensis var. nudiflora</name>
    <dbReference type="NCBI Taxonomy" id="2094558"/>
    <lineage>
        <taxon>Eukaryota</taxon>
        <taxon>Viridiplantae</taxon>
        <taxon>Streptophyta</taxon>
        <taxon>Embryophyta</taxon>
        <taxon>Tracheophyta</taxon>
        <taxon>Spermatophyta</taxon>
        <taxon>Magnoliopsida</taxon>
        <taxon>eudicotyledons</taxon>
        <taxon>Gunneridae</taxon>
        <taxon>Pentapetalae</taxon>
        <taxon>rosids</taxon>
        <taxon>fabids</taxon>
        <taxon>Rosales</taxon>
        <taxon>Rosaceae</taxon>
        <taxon>Amygdaloideae</taxon>
        <taxon>Amygdaleae</taxon>
        <taxon>Prunus</taxon>
    </lineage>
</organism>
<keyword evidence="1" id="KW-0472">Membrane</keyword>
<sequence>MKGPKGVGHKKRSPGDIVSWSTLFVIMNCALFPGFIHLLHFPLSLWGKICGSSDELVNFWECEKKLSHSGFPKVHKLAVCVWQQPGTRCLAAQMINSDIYFKLDSWRFMGFLLKSMLNGQILCVCVKKGSGRRALLEVICNMYFGLFSILVPIISIQFSRIPVVK</sequence>
<keyword evidence="1" id="KW-0812">Transmembrane</keyword>
<keyword evidence="1" id="KW-1133">Transmembrane helix</keyword>
<accession>A0A314YDE5</accession>
<feature type="transmembrane region" description="Helical" evidence="1">
    <location>
        <begin position="20"/>
        <end position="39"/>
    </location>
</feature>
<name>A0A314YDE5_PRUYE</name>
<reference evidence="2 3" key="1">
    <citation type="submission" date="2018-02" db="EMBL/GenBank/DDBJ databases">
        <title>Draft genome of wild Prunus yedoensis var. nudiflora.</title>
        <authorList>
            <person name="Baek S."/>
            <person name="Kim J.-H."/>
            <person name="Choi K."/>
            <person name="Kim G.-B."/>
            <person name="Cho A."/>
            <person name="Jang H."/>
            <person name="Shin C.-H."/>
            <person name="Yu H.-J."/>
            <person name="Mun J.-H."/>
        </authorList>
    </citation>
    <scope>NUCLEOTIDE SEQUENCE [LARGE SCALE GENOMIC DNA]</scope>
    <source>
        <strain evidence="3">cv. Jeju island</strain>
        <tissue evidence="2">Leaf</tissue>
    </source>
</reference>
<gene>
    <name evidence="2" type="ORF">Pyn_17940</name>
</gene>
<dbReference type="EMBL" id="PJQY01001084">
    <property type="protein sequence ID" value="PQQ05462.1"/>
    <property type="molecule type" value="Genomic_DNA"/>
</dbReference>
<dbReference type="Proteomes" id="UP000250321">
    <property type="component" value="Unassembled WGS sequence"/>
</dbReference>
<feature type="transmembrane region" description="Helical" evidence="1">
    <location>
        <begin position="106"/>
        <end position="126"/>
    </location>
</feature>